<dbReference type="RefSeq" id="WP_213534979.1">
    <property type="nucleotide sequence ID" value="NZ_BOVQ01000004.1"/>
</dbReference>
<comment type="caution">
    <text evidence="1">The sequence shown here is derived from an EMBL/GenBank/DDBJ whole genome shotgun (WGS) entry which is preliminary data.</text>
</comment>
<reference evidence="2" key="1">
    <citation type="journal article" date="2019" name="Int. J. Syst. Evol. Microbiol.">
        <title>The Global Catalogue of Microorganisms (GCM) 10K type strain sequencing project: providing services to taxonomists for standard genome sequencing and annotation.</title>
        <authorList>
            <consortium name="The Broad Institute Genomics Platform"/>
            <consortium name="The Broad Institute Genome Sequencing Center for Infectious Disease"/>
            <person name="Wu L."/>
            <person name="Ma J."/>
        </authorList>
    </citation>
    <scope>NUCLEOTIDE SEQUENCE [LARGE SCALE GENOMIC DNA]</scope>
    <source>
        <strain evidence="2">CCUG 63287</strain>
    </source>
</reference>
<name>A0ABV9JCU7_9LACT</name>
<organism evidence="1 2">
    <name type="scientific">Lactococcus nasutitermitis</name>
    <dbReference type="NCBI Taxonomy" id="1652957"/>
    <lineage>
        <taxon>Bacteria</taxon>
        <taxon>Bacillati</taxon>
        <taxon>Bacillota</taxon>
        <taxon>Bacilli</taxon>
        <taxon>Lactobacillales</taxon>
        <taxon>Streptococcaceae</taxon>
        <taxon>Lactococcus</taxon>
    </lineage>
</organism>
<sequence>MTFISKNKLFKYTVTLDISQNIFKVYLVSNPTICGSGETIEDAVKNLEALA</sequence>
<accession>A0ABV9JCU7</accession>
<protein>
    <submittedName>
        <fullName evidence="1">Uncharacterized protein</fullName>
    </submittedName>
</protein>
<gene>
    <name evidence="1" type="ORF">ACFO26_05465</name>
</gene>
<evidence type="ECO:0000313" key="2">
    <source>
        <dbReference type="Proteomes" id="UP001595987"/>
    </source>
</evidence>
<evidence type="ECO:0000313" key="1">
    <source>
        <dbReference type="EMBL" id="MFC4652353.1"/>
    </source>
</evidence>
<dbReference type="EMBL" id="JBHSGD010000005">
    <property type="protein sequence ID" value="MFC4652353.1"/>
    <property type="molecule type" value="Genomic_DNA"/>
</dbReference>
<proteinExistence type="predicted"/>
<dbReference type="Proteomes" id="UP001595987">
    <property type="component" value="Unassembled WGS sequence"/>
</dbReference>
<keyword evidence="2" id="KW-1185">Reference proteome</keyword>